<dbReference type="HAMAP" id="MF_00404">
    <property type="entry name" value="OadG"/>
    <property type="match status" value="1"/>
</dbReference>
<evidence type="ECO:0000256" key="7">
    <source>
        <dbReference type="ARBA" id="ARBA00022475"/>
    </source>
</evidence>
<reference evidence="18 19" key="1">
    <citation type="submission" date="2016-08" db="EMBL/GenBank/DDBJ databases">
        <authorList>
            <person name="Seilhamer J.J."/>
        </authorList>
    </citation>
    <scope>NUCLEOTIDE SEQUENCE [LARGE SCALE GENOMIC DNA]</scope>
    <source>
        <strain evidence="18 19">KCTC 42603</strain>
    </source>
</reference>
<keyword evidence="13 16" id="KW-0472">Membrane</keyword>
<evidence type="ECO:0000256" key="17">
    <source>
        <dbReference type="RuleBase" id="RU004278"/>
    </source>
</evidence>
<dbReference type="EC" id="7.2.4.2" evidence="16"/>
<comment type="cofactor">
    <cofactor evidence="1 16 17">
        <name>Na(+)</name>
        <dbReference type="ChEBI" id="CHEBI:29101"/>
    </cofactor>
</comment>
<keyword evidence="19" id="KW-1185">Reference proteome</keyword>
<evidence type="ECO:0000256" key="4">
    <source>
        <dbReference type="ARBA" id="ARBA00005844"/>
    </source>
</evidence>
<keyword evidence="7 16" id="KW-1003">Cell membrane</keyword>
<feature type="transmembrane region" description="Helical" evidence="16 17">
    <location>
        <begin position="13"/>
        <end position="35"/>
    </location>
</feature>
<keyword evidence="11 16" id="KW-0915">Sodium</keyword>
<evidence type="ECO:0000256" key="14">
    <source>
        <dbReference type="ARBA" id="ARBA00023201"/>
    </source>
</evidence>
<keyword evidence="8 16" id="KW-0812">Transmembrane</keyword>
<evidence type="ECO:0000256" key="10">
    <source>
        <dbReference type="ARBA" id="ARBA00022989"/>
    </source>
</evidence>
<dbReference type="GO" id="GO:0015081">
    <property type="term" value="F:sodium ion transmembrane transporter activity"/>
    <property type="evidence" value="ECO:0007669"/>
    <property type="project" value="UniProtKB-UniRule"/>
</dbReference>
<proteinExistence type="inferred from homology"/>
<evidence type="ECO:0000256" key="15">
    <source>
        <dbReference type="ARBA" id="ARBA00048176"/>
    </source>
</evidence>
<evidence type="ECO:0000256" key="3">
    <source>
        <dbReference type="ARBA" id="ARBA00004162"/>
    </source>
</evidence>
<comment type="function">
    <text evidence="2 16 17">Catalyzes the decarboxylation of oxaloacetate coupled to Na(+) translocation.</text>
</comment>
<evidence type="ECO:0000313" key="19">
    <source>
        <dbReference type="Proteomes" id="UP000175691"/>
    </source>
</evidence>
<comment type="subcellular location">
    <subcellularLocation>
        <location evidence="3 16 17">Cell membrane</location>
        <topology evidence="3 16 17">Single-pass membrane protein</topology>
    </subcellularLocation>
</comment>
<evidence type="ECO:0000256" key="1">
    <source>
        <dbReference type="ARBA" id="ARBA00001959"/>
    </source>
</evidence>
<keyword evidence="9 16" id="KW-1278">Translocase</keyword>
<name>A0A1E7Z678_9ALTE</name>
<dbReference type="AlphaFoldDB" id="A0A1E7Z678"/>
<evidence type="ECO:0000256" key="13">
    <source>
        <dbReference type="ARBA" id="ARBA00023136"/>
    </source>
</evidence>
<evidence type="ECO:0000256" key="6">
    <source>
        <dbReference type="ARBA" id="ARBA00022448"/>
    </source>
</evidence>
<evidence type="ECO:0000256" key="16">
    <source>
        <dbReference type="HAMAP-Rule" id="MF_00404"/>
    </source>
</evidence>
<organism evidence="18 19">
    <name type="scientific">Alteromonas confluentis</name>
    <dbReference type="NCBI Taxonomy" id="1656094"/>
    <lineage>
        <taxon>Bacteria</taxon>
        <taxon>Pseudomonadati</taxon>
        <taxon>Pseudomonadota</taxon>
        <taxon>Gammaproteobacteria</taxon>
        <taxon>Alteromonadales</taxon>
        <taxon>Alteromonadaceae</taxon>
        <taxon>Alteromonas/Salinimonas group</taxon>
        <taxon>Alteromonas</taxon>
    </lineage>
</organism>
<evidence type="ECO:0000256" key="11">
    <source>
        <dbReference type="ARBA" id="ARBA00023053"/>
    </source>
</evidence>
<accession>A0A1E7Z678</accession>
<dbReference type="GO" id="GO:0005886">
    <property type="term" value="C:plasma membrane"/>
    <property type="evidence" value="ECO:0007669"/>
    <property type="project" value="UniProtKB-SubCell"/>
</dbReference>
<dbReference type="Pfam" id="PF04277">
    <property type="entry name" value="OAD_gamma"/>
    <property type="match status" value="1"/>
</dbReference>
<comment type="similarity">
    <text evidence="4 16 17">Belongs to the OadG family.</text>
</comment>
<comment type="subunit">
    <text evidence="5 16">Heterotrimer of an alpha, a beta and a gamma subunit.</text>
</comment>
<evidence type="ECO:0000256" key="9">
    <source>
        <dbReference type="ARBA" id="ARBA00022967"/>
    </source>
</evidence>
<keyword evidence="6 16" id="KW-0813">Transport</keyword>
<dbReference type="OrthoDB" id="6215597at2"/>
<evidence type="ECO:0000256" key="2">
    <source>
        <dbReference type="ARBA" id="ARBA00003002"/>
    </source>
</evidence>
<comment type="catalytic activity">
    <reaction evidence="15 16 17">
        <text>oxaloacetate + 2 Na(+)(in) + H(+) = pyruvate + 2 Na(+)(out) + CO2</text>
        <dbReference type="Rhea" id="RHEA:57724"/>
        <dbReference type="ChEBI" id="CHEBI:15361"/>
        <dbReference type="ChEBI" id="CHEBI:15378"/>
        <dbReference type="ChEBI" id="CHEBI:16452"/>
        <dbReference type="ChEBI" id="CHEBI:16526"/>
        <dbReference type="ChEBI" id="CHEBI:29101"/>
        <dbReference type="EC" id="7.2.4.2"/>
    </reaction>
</comment>
<dbReference type="InterPro" id="IPR023424">
    <property type="entry name" value="OadG"/>
</dbReference>
<protein>
    <recommendedName>
        <fullName evidence="16">Probable oxaloacetate decarboxylase gamma chain</fullName>
        <ecNumber evidence="16">7.2.4.2</ecNumber>
    </recommendedName>
</protein>
<dbReference type="GO" id="GO:0015451">
    <property type="term" value="F:decarboxylation-driven active transmembrane transporter activity"/>
    <property type="evidence" value="ECO:0007669"/>
    <property type="project" value="UniProtKB-EC"/>
</dbReference>
<keyword evidence="14 16" id="KW-0739">Sodium transport</keyword>
<dbReference type="GO" id="GO:0036376">
    <property type="term" value="P:sodium ion export across plasma membrane"/>
    <property type="evidence" value="ECO:0007669"/>
    <property type="project" value="InterPro"/>
</dbReference>
<dbReference type="STRING" id="1656094.BFC18_19275"/>
<dbReference type="GO" id="GO:0008948">
    <property type="term" value="F:oxaloacetate decarboxylase activity"/>
    <property type="evidence" value="ECO:0007669"/>
    <property type="project" value="UniProtKB-UniRule"/>
</dbReference>
<evidence type="ECO:0000313" key="18">
    <source>
        <dbReference type="EMBL" id="OFC68894.1"/>
    </source>
</evidence>
<keyword evidence="10 16" id="KW-1133">Transmembrane helix</keyword>
<dbReference type="RefSeq" id="WP_070126997.1">
    <property type="nucleotide sequence ID" value="NZ_MDHN01000041.1"/>
</dbReference>
<dbReference type="Proteomes" id="UP000175691">
    <property type="component" value="Unassembled WGS sequence"/>
</dbReference>
<evidence type="ECO:0000256" key="12">
    <source>
        <dbReference type="ARBA" id="ARBA00023065"/>
    </source>
</evidence>
<dbReference type="InterPro" id="IPR005899">
    <property type="entry name" value="Na_pump_deCOase"/>
</dbReference>
<keyword evidence="12 16" id="KW-0406">Ion transport</keyword>
<dbReference type="EMBL" id="MDHN01000041">
    <property type="protein sequence ID" value="OFC68894.1"/>
    <property type="molecule type" value="Genomic_DNA"/>
</dbReference>
<sequence>MAPESMSSLLGEAATLMVTGMAFVFAFLALLIGGVRCIAWYCEKFPGEEPAAAPVRSRAAPTAKDNTVSAGTIAAITAAVHQHRNNQK</sequence>
<evidence type="ECO:0000256" key="5">
    <source>
        <dbReference type="ARBA" id="ARBA00011869"/>
    </source>
</evidence>
<dbReference type="NCBIfam" id="TIGR01195">
    <property type="entry name" value="oadG_fam"/>
    <property type="match status" value="1"/>
</dbReference>
<gene>
    <name evidence="16" type="primary">oadG</name>
    <name evidence="18" type="ORF">BFC18_19275</name>
</gene>
<comment type="caution">
    <text evidence="18">The sequence shown here is derived from an EMBL/GenBank/DDBJ whole genome shotgun (WGS) entry which is preliminary data.</text>
</comment>
<evidence type="ECO:0000256" key="8">
    <source>
        <dbReference type="ARBA" id="ARBA00022692"/>
    </source>
</evidence>